<feature type="signal peptide" evidence="1">
    <location>
        <begin position="1"/>
        <end position="26"/>
    </location>
</feature>
<dbReference type="Proteomes" id="UP001642484">
    <property type="component" value="Unassembled WGS sequence"/>
</dbReference>
<gene>
    <name evidence="2" type="ORF">CCMP2556_LOCUS11018</name>
</gene>
<evidence type="ECO:0000256" key="1">
    <source>
        <dbReference type="SAM" id="SignalP"/>
    </source>
</evidence>
<keyword evidence="1" id="KW-0732">Signal</keyword>
<organism evidence="2 3">
    <name type="scientific">Durusdinium trenchii</name>
    <dbReference type="NCBI Taxonomy" id="1381693"/>
    <lineage>
        <taxon>Eukaryota</taxon>
        <taxon>Sar</taxon>
        <taxon>Alveolata</taxon>
        <taxon>Dinophyceae</taxon>
        <taxon>Suessiales</taxon>
        <taxon>Symbiodiniaceae</taxon>
        <taxon>Durusdinium</taxon>
    </lineage>
</organism>
<accession>A0ABP0JES5</accession>
<dbReference type="EMBL" id="CAXAMN010005224">
    <property type="protein sequence ID" value="CAK9012874.1"/>
    <property type="molecule type" value="Genomic_DNA"/>
</dbReference>
<comment type="caution">
    <text evidence="2">The sequence shown here is derived from an EMBL/GenBank/DDBJ whole genome shotgun (WGS) entry which is preliminary data.</text>
</comment>
<name>A0ABP0JES5_9DINO</name>
<evidence type="ECO:0000313" key="2">
    <source>
        <dbReference type="EMBL" id="CAK9012874.1"/>
    </source>
</evidence>
<protein>
    <submittedName>
        <fullName evidence="2">Uncharacterized protein</fullName>
    </submittedName>
</protein>
<sequence>MSRVLWRVLLPLSLIVAIAVVHSSRALFAAPAPPSSALDALDALRARAPLAAPLVAPNAPGPPLSTERVGFYLRVGEQAGVAIQQVKEVRKVYPKARIFVLSDGGVDLSGFCKKLKCSFVLCPPANDAWHPWPFFRRLYDAALALNTEYLYIPYVSMPPPGRTLTLPL</sequence>
<reference evidence="2 3" key="1">
    <citation type="submission" date="2024-02" db="EMBL/GenBank/DDBJ databases">
        <authorList>
            <person name="Chen Y."/>
            <person name="Shah S."/>
            <person name="Dougan E. K."/>
            <person name="Thang M."/>
            <person name="Chan C."/>
        </authorList>
    </citation>
    <scope>NUCLEOTIDE SEQUENCE [LARGE SCALE GENOMIC DNA]</scope>
</reference>
<keyword evidence="3" id="KW-1185">Reference proteome</keyword>
<proteinExistence type="predicted"/>
<feature type="chain" id="PRO_5046452218" evidence="1">
    <location>
        <begin position="27"/>
        <end position="168"/>
    </location>
</feature>
<evidence type="ECO:0000313" key="3">
    <source>
        <dbReference type="Proteomes" id="UP001642484"/>
    </source>
</evidence>